<gene>
    <name evidence="1" type="ORF">H8S84_06930</name>
</gene>
<keyword evidence="2" id="KW-1185">Reference proteome</keyword>
<name>A0A923N469_9BACT</name>
<dbReference type="AlphaFoldDB" id="A0A923N469"/>
<evidence type="ECO:0000313" key="2">
    <source>
        <dbReference type="Proteomes" id="UP000603640"/>
    </source>
</evidence>
<sequence length="206" mass="23090">MKNLAILLILVAFSCSPKNEEVKDEQIDLGPPAEALDSAASPDKDATKINETSQETYLPLPQPVLQLLAQKYPGHKQPILTQGIRAQDDKGEQGPFVISGYFTDDTYLDHALQLQHEKNVIIVAATDIGDNQWRLHELKRDILFNDRGTLRSVYDLNVTEQGQELQNAETGETLKLQKDAIGVKFEDNITTYVYQNNGFTAYITSR</sequence>
<protein>
    <recommendedName>
        <fullName evidence="3">Lipoprotein</fullName>
    </recommendedName>
</protein>
<dbReference type="Proteomes" id="UP000603640">
    <property type="component" value="Unassembled WGS sequence"/>
</dbReference>
<comment type="caution">
    <text evidence="1">The sequence shown here is derived from an EMBL/GenBank/DDBJ whole genome shotgun (WGS) entry which is preliminary data.</text>
</comment>
<proteinExistence type="predicted"/>
<dbReference type="EMBL" id="JACRVF010000001">
    <property type="protein sequence ID" value="MBC5992565.1"/>
    <property type="molecule type" value="Genomic_DNA"/>
</dbReference>
<dbReference type="PROSITE" id="PS51257">
    <property type="entry name" value="PROKAR_LIPOPROTEIN"/>
    <property type="match status" value="1"/>
</dbReference>
<accession>A0A923N469</accession>
<dbReference type="RefSeq" id="WP_187066500.1">
    <property type="nucleotide sequence ID" value="NZ_JACRVF010000001.1"/>
</dbReference>
<reference evidence="1" key="1">
    <citation type="submission" date="2020-08" db="EMBL/GenBank/DDBJ databases">
        <title>Pontibacter sp. SD6 16S ribosomal RNA gene Genome sequencing and assembly.</title>
        <authorList>
            <person name="Kang M."/>
        </authorList>
    </citation>
    <scope>NUCLEOTIDE SEQUENCE</scope>
    <source>
        <strain evidence="1">SD6</strain>
    </source>
</reference>
<evidence type="ECO:0008006" key="3">
    <source>
        <dbReference type="Google" id="ProtNLM"/>
    </source>
</evidence>
<organism evidence="1 2">
    <name type="scientific">Pontibacter cellulosilyticus</name>
    <dbReference type="NCBI Taxonomy" id="1720253"/>
    <lineage>
        <taxon>Bacteria</taxon>
        <taxon>Pseudomonadati</taxon>
        <taxon>Bacteroidota</taxon>
        <taxon>Cytophagia</taxon>
        <taxon>Cytophagales</taxon>
        <taxon>Hymenobacteraceae</taxon>
        <taxon>Pontibacter</taxon>
    </lineage>
</organism>
<evidence type="ECO:0000313" key="1">
    <source>
        <dbReference type="EMBL" id="MBC5992565.1"/>
    </source>
</evidence>